<dbReference type="Gene3D" id="3.30.390.50">
    <property type="entry name" value="CO dehydrogenase flavoprotein, C-terminal domain"/>
    <property type="match status" value="1"/>
</dbReference>
<name>A0ABT2NLT6_9RHOB</name>
<dbReference type="InterPro" id="IPR016166">
    <property type="entry name" value="FAD-bd_PCMH"/>
</dbReference>
<dbReference type="SUPFAM" id="SSF56176">
    <property type="entry name" value="FAD-binding/transporter-associated domain-like"/>
    <property type="match status" value="1"/>
</dbReference>
<dbReference type="SUPFAM" id="SSF55447">
    <property type="entry name" value="CO dehydrogenase flavoprotein C-terminal domain-like"/>
    <property type="match status" value="1"/>
</dbReference>
<dbReference type="InterPro" id="IPR016169">
    <property type="entry name" value="FAD-bd_PCMH_sub2"/>
</dbReference>
<dbReference type="RefSeq" id="WP_261495453.1">
    <property type="nucleotide sequence ID" value="NZ_JAOCQF010000001.1"/>
</dbReference>
<dbReference type="EMBL" id="JAOCQF010000001">
    <property type="protein sequence ID" value="MCT8329892.1"/>
    <property type="molecule type" value="Genomic_DNA"/>
</dbReference>
<keyword evidence="1" id="KW-0285">Flavoprotein</keyword>
<dbReference type="InterPro" id="IPR005107">
    <property type="entry name" value="CO_DH_flav_C"/>
</dbReference>
<dbReference type="Pfam" id="PF00941">
    <property type="entry name" value="FAD_binding_5"/>
    <property type="match status" value="1"/>
</dbReference>
<evidence type="ECO:0000259" key="4">
    <source>
        <dbReference type="PROSITE" id="PS51387"/>
    </source>
</evidence>
<dbReference type="InterPro" id="IPR051312">
    <property type="entry name" value="Diverse_Substr_Oxidored"/>
</dbReference>
<dbReference type="PANTHER" id="PTHR42659">
    <property type="entry name" value="XANTHINE DEHYDROGENASE SUBUNIT C-RELATED"/>
    <property type="match status" value="1"/>
</dbReference>
<organism evidence="5 6">
    <name type="scientific">Albidovulum sediminis</name>
    <dbReference type="NCBI Taxonomy" id="3066345"/>
    <lineage>
        <taxon>Bacteria</taxon>
        <taxon>Pseudomonadati</taxon>
        <taxon>Pseudomonadota</taxon>
        <taxon>Alphaproteobacteria</taxon>
        <taxon>Rhodobacterales</taxon>
        <taxon>Paracoccaceae</taxon>
        <taxon>Albidovulum</taxon>
    </lineage>
</organism>
<evidence type="ECO:0000313" key="6">
    <source>
        <dbReference type="Proteomes" id="UP001205601"/>
    </source>
</evidence>
<keyword evidence="2" id="KW-0274">FAD</keyword>
<proteinExistence type="predicted"/>
<dbReference type="Proteomes" id="UP001205601">
    <property type="component" value="Unassembled WGS sequence"/>
</dbReference>
<dbReference type="PROSITE" id="PS51387">
    <property type="entry name" value="FAD_PCMH"/>
    <property type="match status" value="1"/>
</dbReference>
<keyword evidence="3" id="KW-0560">Oxidoreductase</keyword>
<dbReference type="InterPro" id="IPR002346">
    <property type="entry name" value="Mopterin_DH_FAD-bd"/>
</dbReference>
<dbReference type="InterPro" id="IPR036318">
    <property type="entry name" value="FAD-bd_PCMH-like_sf"/>
</dbReference>
<dbReference type="Pfam" id="PF03450">
    <property type="entry name" value="CO_deh_flav_C"/>
    <property type="match status" value="1"/>
</dbReference>
<evidence type="ECO:0000256" key="1">
    <source>
        <dbReference type="ARBA" id="ARBA00022630"/>
    </source>
</evidence>
<dbReference type="SMART" id="SM01092">
    <property type="entry name" value="CO_deh_flav_C"/>
    <property type="match status" value="1"/>
</dbReference>
<dbReference type="Gene3D" id="3.30.465.10">
    <property type="match status" value="1"/>
</dbReference>
<dbReference type="InterPro" id="IPR036683">
    <property type="entry name" value="CO_DH_flav_C_dom_sf"/>
</dbReference>
<comment type="caution">
    <text evidence="5">The sequence shown here is derived from an EMBL/GenBank/DDBJ whole genome shotgun (WGS) entry which is preliminary data.</text>
</comment>
<keyword evidence="6" id="KW-1185">Reference proteome</keyword>
<feature type="domain" description="FAD-binding PCMH-type" evidence="4">
    <location>
        <begin position="1"/>
        <end position="168"/>
    </location>
</feature>
<reference evidence="6" key="1">
    <citation type="submission" date="2023-07" db="EMBL/GenBank/DDBJ databases">
        <title>Defluviimonas sediminis sp. nov., isolated from mangrove sediment.</title>
        <authorList>
            <person name="Liu L."/>
            <person name="Li J."/>
            <person name="Huang Y."/>
            <person name="Pan J."/>
            <person name="Li M."/>
        </authorList>
    </citation>
    <scope>NUCLEOTIDE SEQUENCE [LARGE SCALE GENOMIC DNA]</scope>
    <source>
        <strain evidence="6">FT324</strain>
    </source>
</reference>
<evidence type="ECO:0000256" key="3">
    <source>
        <dbReference type="ARBA" id="ARBA00023002"/>
    </source>
</evidence>
<dbReference type="PANTHER" id="PTHR42659:SF2">
    <property type="entry name" value="XANTHINE DEHYDROGENASE SUBUNIT C-RELATED"/>
    <property type="match status" value="1"/>
</dbReference>
<accession>A0ABT2NLT6</accession>
<protein>
    <submittedName>
        <fullName evidence="5">FAD binding domain-containing protein</fullName>
    </submittedName>
</protein>
<evidence type="ECO:0000313" key="5">
    <source>
        <dbReference type="EMBL" id="MCT8329892.1"/>
    </source>
</evidence>
<sequence length="282" mass="28852">MTLSRPGTLADALRLLAEQPLPVIAGGTDFYPARQGRPLPEAALDLSGIEGLRGIARDAAGWRIGAATTWTEIAEADLPPAFDALRAAAREVGSIQIQNAGTIAGNLCNASPAADGVPPLLTLDAVVECASLAGVRRLALSDFLLGPRKTALLPGELVSAILVPDLPADARAAFRKLGSRRYLVISIAMVAVLIVPDARGRVAAARVAVGATAPVARRLPAVEAALVGRPLAPALAATPFGDAALAPLAPIDDVRASAAYRQVAVLELVRRAIADLAGAFDG</sequence>
<gene>
    <name evidence="5" type="ORF">N5I32_10235</name>
</gene>
<evidence type="ECO:0000256" key="2">
    <source>
        <dbReference type="ARBA" id="ARBA00022827"/>
    </source>
</evidence>